<protein>
    <submittedName>
        <fullName evidence="3">Expressed protein</fullName>
    </submittedName>
</protein>
<comment type="caution">
    <text evidence="3">The sequence shown here is derived from an EMBL/GenBank/DDBJ whole genome shotgun (WGS) entry which is preliminary data.</text>
</comment>
<organism evidence="3 4">
    <name type="scientific">Phakopsora pachyrhizi</name>
    <name type="common">Asian soybean rust disease fungus</name>
    <dbReference type="NCBI Taxonomy" id="170000"/>
    <lineage>
        <taxon>Eukaryota</taxon>
        <taxon>Fungi</taxon>
        <taxon>Dikarya</taxon>
        <taxon>Basidiomycota</taxon>
        <taxon>Pucciniomycotina</taxon>
        <taxon>Pucciniomycetes</taxon>
        <taxon>Pucciniales</taxon>
        <taxon>Phakopsoraceae</taxon>
        <taxon>Phakopsora</taxon>
    </lineage>
</organism>
<feature type="compositionally biased region" description="Basic residues" evidence="2">
    <location>
        <begin position="330"/>
        <end position="341"/>
    </location>
</feature>
<dbReference type="AlphaFoldDB" id="A0AAV0AEM5"/>
<feature type="compositionally biased region" description="Basic residues" evidence="2">
    <location>
        <begin position="252"/>
        <end position="261"/>
    </location>
</feature>
<keyword evidence="1" id="KW-0175">Coiled coil</keyword>
<accession>A0AAV0AEM5</accession>
<feature type="region of interest" description="Disordered" evidence="2">
    <location>
        <begin position="224"/>
        <end position="341"/>
    </location>
</feature>
<evidence type="ECO:0000313" key="4">
    <source>
        <dbReference type="Proteomes" id="UP001153365"/>
    </source>
</evidence>
<feature type="coiled-coil region" evidence="1">
    <location>
        <begin position="72"/>
        <end position="148"/>
    </location>
</feature>
<name>A0AAV0AEM5_PHAPC</name>
<feature type="compositionally biased region" description="Polar residues" evidence="2">
    <location>
        <begin position="312"/>
        <end position="326"/>
    </location>
</feature>
<evidence type="ECO:0000256" key="2">
    <source>
        <dbReference type="SAM" id="MobiDB-lite"/>
    </source>
</evidence>
<sequence length="341" mass="37762">MPALSNGGENFPLGHAPRSSSRASLTQPRPKQSAPTTNRSRVGSEESPSTFTRTRRVSDGSTSGGVRKDILLQRMAEALQSERSKANVFQRELQNAEHEIDELANTLDEQRRSHHKTVVSMKKEISRLKKERESLVQALEAAEGVEQDEAERYLALLDPSAQAALGPEDETEEARINDASRGKPTVSQPVIDDYNNTVRAQMQERSAIRAQRINMELLKLNSVSPSNVQADDNVESTDVSRRGRPTETLGQTRRKLSKVRPHSRDGAGGIWHRSGSKNRGEQNGEKGGFGKRRPSQGLGIDDDDGYYDSGPLQKSSDSFGGRSNNGKIGKLFRKGWRLYNE</sequence>
<gene>
    <name evidence="3" type="ORF">PPACK8108_LOCUS149</name>
</gene>
<dbReference type="Proteomes" id="UP001153365">
    <property type="component" value="Unassembled WGS sequence"/>
</dbReference>
<evidence type="ECO:0000256" key="1">
    <source>
        <dbReference type="SAM" id="Coils"/>
    </source>
</evidence>
<feature type="region of interest" description="Disordered" evidence="2">
    <location>
        <begin position="1"/>
        <end position="69"/>
    </location>
</feature>
<dbReference type="EMBL" id="CALTRL010000009">
    <property type="protein sequence ID" value="CAH7665856.1"/>
    <property type="molecule type" value="Genomic_DNA"/>
</dbReference>
<evidence type="ECO:0000313" key="3">
    <source>
        <dbReference type="EMBL" id="CAH7665856.1"/>
    </source>
</evidence>
<reference evidence="3" key="1">
    <citation type="submission" date="2022-06" db="EMBL/GenBank/DDBJ databases">
        <authorList>
            <consortium name="SYNGENTA / RWTH Aachen University"/>
        </authorList>
    </citation>
    <scope>NUCLEOTIDE SEQUENCE</scope>
</reference>
<feature type="region of interest" description="Disordered" evidence="2">
    <location>
        <begin position="161"/>
        <end position="190"/>
    </location>
</feature>
<keyword evidence="4" id="KW-1185">Reference proteome</keyword>
<proteinExistence type="predicted"/>
<feature type="compositionally biased region" description="Polar residues" evidence="2">
    <location>
        <begin position="18"/>
        <end position="52"/>
    </location>
</feature>